<protein>
    <submittedName>
        <fullName evidence="2">Uncharacterized protein</fullName>
    </submittedName>
</protein>
<name>G2XZW2_BOTF4</name>
<feature type="compositionally biased region" description="Pro residues" evidence="1">
    <location>
        <begin position="63"/>
        <end position="82"/>
    </location>
</feature>
<organism evidence="2 3">
    <name type="scientific">Botryotinia fuckeliana (strain T4)</name>
    <name type="common">Noble rot fungus</name>
    <name type="synonym">Botrytis cinerea</name>
    <dbReference type="NCBI Taxonomy" id="999810"/>
    <lineage>
        <taxon>Eukaryota</taxon>
        <taxon>Fungi</taxon>
        <taxon>Dikarya</taxon>
        <taxon>Ascomycota</taxon>
        <taxon>Pezizomycotina</taxon>
        <taxon>Leotiomycetes</taxon>
        <taxon>Helotiales</taxon>
        <taxon>Sclerotiniaceae</taxon>
        <taxon>Botrytis</taxon>
    </lineage>
</organism>
<reference evidence="3" key="1">
    <citation type="journal article" date="2011" name="PLoS Genet.">
        <title>Genomic analysis of the necrotrophic fungal pathogens Sclerotinia sclerotiorum and Botrytis cinerea.</title>
        <authorList>
            <person name="Amselem J."/>
            <person name="Cuomo C.A."/>
            <person name="van Kan J.A."/>
            <person name="Viaud M."/>
            <person name="Benito E.P."/>
            <person name="Couloux A."/>
            <person name="Coutinho P.M."/>
            <person name="de Vries R.P."/>
            <person name="Dyer P.S."/>
            <person name="Fillinger S."/>
            <person name="Fournier E."/>
            <person name="Gout L."/>
            <person name="Hahn M."/>
            <person name="Kohn L."/>
            <person name="Lapalu N."/>
            <person name="Plummer K.M."/>
            <person name="Pradier J.M."/>
            <person name="Quevillon E."/>
            <person name="Sharon A."/>
            <person name="Simon A."/>
            <person name="ten Have A."/>
            <person name="Tudzynski B."/>
            <person name="Tudzynski P."/>
            <person name="Wincker P."/>
            <person name="Andrew M."/>
            <person name="Anthouard V."/>
            <person name="Beever R.E."/>
            <person name="Beffa R."/>
            <person name="Benoit I."/>
            <person name="Bouzid O."/>
            <person name="Brault B."/>
            <person name="Chen Z."/>
            <person name="Choquer M."/>
            <person name="Collemare J."/>
            <person name="Cotton P."/>
            <person name="Danchin E.G."/>
            <person name="Da Silva C."/>
            <person name="Gautier A."/>
            <person name="Giraud C."/>
            <person name="Giraud T."/>
            <person name="Gonzalez C."/>
            <person name="Grossetete S."/>
            <person name="Guldener U."/>
            <person name="Henrissat B."/>
            <person name="Howlett B.J."/>
            <person name="Kodira C."/>
            <person name="Kretschmer M."/>
            <person name="Lappartient A."/>
            <person name="Leroch M."/>
            <person name="Levis C."/>
            <person name="Mauceli E."/>
            <person name="Neuveglise C."/>
            <person name="Oeser B."/>
            <person name="Pearson M."/>
            <person name="Poulain J."/>
            <person name="Poussereau N."/>
            <person name="Quesneville H."/>
            <person name="Rascle C."/>
            <person name="Schumacher J."/>
            <person name="Segurens B."/>
            <person name="Sexton A."/>
            <person name="Silva E."/>
            <person name="Sirven C."/>
            <person name="Soanes D.M."/>
            <person name="Talbot N.J."/>
            <person name="Templeton M."/>
            <person name="Yandava C."/>
            <person name="Yarden O."/>
            <person name="Zeng Q."/>
            <person name="Rollins J.A."/>
            <person name="Lebrun M.H."/>
            <person name="Dickman M."/>
        </authorList>
    </citation>
    <scope>NUCLEOTIDE SEQUENCE [LARGE SCALE GENOMIC DNA]</scope>
    <source>
        <strain evidence="3">T4</strain>
    </source>
</reference>
<evidence type="ECO:0000313" key="3">
    <source>
        <dbReference type="Proteomes" id="UP000008177"/>
    </source>
</evidence>
<feature type="compositionally biased region" description="Basic and acidic residues" evidence="1">
    <location>
        <begin position="1"/>
        <end position="14"/>
    </location>
</feature>
<gene>
    <name evidence="2" type="ORF">BofuT4_P050170.1</name>
</gene>
<accession>G2XZW2</accession>
<dbReference type="OrthoDB" id="5428245at2759"/>
<dbReference type="AlphaFoldDB" id="G2XZW2"/>
<feature type="compositionally biased region" description="Basic and acidic residues" evidence="1">
    <location>
        <begin position="33"/>
        <end position="62"/>
    </location>
</feature>
<evidence type="ECO:0000256" key="1">
    <source>
        <dbReference type="SAM" id="MobiDB-lite"/>
    </source>
</evidence>
<dbReference type="InParanoid" id="G2XZW2"/>
<dbReference type="HOGENOM" id="CLU_1712975_0_0_1"/>
<dbReference type="STRING" id="999810.G2XZW2"/>
<dbReference type="Proteomes" id="UP000008177">
    <property type="component" value="Unplaced contigs"/>
</dbReference>
<dbReference type="EMBL" id="FQ790278">
    <property type="protein sequence ID" value="CCD45999.1"/>
    <property type="molecule type" value="Genomic_DNA"/>
</dbReference>
<proteinExistence type="predicted"/>
<feature type="compositionally biased region" description="Basic and acidic residues" evidence="1">
    <location>
        <begin position="83"/>
        <end position="119"/>
    </location>
</feature>
<evidence type="ECO:0000313" key="2">
    <source>
        <dbReference type="EMBL" id="CCD45999.1"/>
    </source>
</evidence>
<feature type="region of interest" description="Disordered" evidence="1">
    <location>
        <begin position="1"/>
        <end position="119"/>
    </location>
</feature>
<sequence length="153" mass="17850">MERERERERDDSPPPRRAGGRPAFLRRQSSLDTFDRKPLVRYEREAERLRDEYGPPARRPDVRPPPLTPVPLPRARGLPPPRRYAERDYDEIKPIPKELEKEKSSDEGEGVTREEVAMKEEATEVIARRAVRPPQEALEARVLAHLIVALRYQ</sequence>